<dbReference type="AlphaFoldDB" id="A0A317Z9S7"/>
<dbReference type="RefSeq" id="WP_037543732.1">
    <property type="nucleotide sequence ID" value="NZ_BAAFHW010000231.1"/>
</dbReference>
<protein>
    <submittedName>
        <fullName evidence="1">Uncharacterized protein</fullName>
    </submittedName>
</protein>
<organism evidence="1 2">
    <name type="scientific">Staphylococcus pseudintermedius</name>
    <dbReference type="NCBI Taxonomy" id="283734"/>
    <lineage>
        <taxon>Bacteria</taxon>
        <taxon>Bacillati</taxon>
        <taxon>Bacillota</taxon>
        <taxon>Bacilli</taxon>
        <taxon>Bacillales</taxon>
        <taxon>Staphylococcaceae</taxon>
        <taxon>Staphylococcus</taxon>
        <taxon>Staphylococcus intermedius group</taxon>
    </lineage>
</organism>
<dbReference type="Proteomes" id="UP000246351">
    <property type="component" value="Unassembled WGS sequence"/>
</dbReference>
<proteinExistence type="predicted"/>
<name>A0A317Z9S7_STAPS</name>
<sequence length="213" mass="23308">MTITKARTLTYNGEEVYARTHKDVVDGLVNATASADGLMSAADKRKLDGLNQQGGTQNLSVATSTTNGLMSAADKQKLDRLNTDSVDYRAVSGSVNNSATNANASQVLHQNLNIWPNATQRVTLNKPINHCKTGIVLVWRLDTSDNLYHYQHIPKHHVEQHSAARIAEAIPTTANEICIKQVIVSNTTLVGVNENSTGSYKTTKVRLHEILEY</sequence>
<dbReference type="EMBL" id="QEIV01000417">
    <property type="protein sequence ID" value="PWZ98981.1"/>
    <property type="molecule type" value="Genomic_DNA"/>
</dbReference>
<comment type="caution">
    <text evidence="1">The sequence shown here is derived from an EMBL/GenBank/DDBJ whole genome shotgun (WGS) entry which is preliminary data.</text>
</comment>
<evidence type="ECO:0000313" key="2">
    <source>
        <dbReference type="Proteomes" id="UP000246351"/>
    </source>
</evidence>
<evidence type="ECO:0000313" key="1">
    <source>
        <dbReference type="EMBL" id="PWZ98981.1"/>
    </source>
</evidence>
<accession>A0A317Z9S7</accession>
<gene>
    <name evidence="1" type="ORF">DD924_05135</name>
</gene>
<reference evidence="1 2" key="1">
    <citation type="journal article" date="2018" name="Vet. Microbiol.">
        <title>Clonal diversity and geographic distribution of methicillin-resistant Staphylococcus pseudintermedius from Australian animals: Discovery of novel sequence types.</title>
        <authorList>
            <person name="Worthing K.A."/>
            <person name="Abraham S."/>
            <person name="Coombs G.W."/>
            <person name="Pang S."/>
            <person name="Saputra S."/>
            <person name="Jordan D."/>
            <person name="Trott D.J."/>
            <person name="Norris J.M."/>
        </authorList>
    </citation>
    <scope>NUCLEOTIDE SEQUENCE [LARGE SCALE GENOMIC DNA]</scope>
    <source>
        <strain evidence="1 2">ST71 3</strain>
    </source>
</reference>